<dbReference type="EMBL" id="KZ624548">
    <property type="protein sequence ID" value="PNS13730.1"/>
    <property type="molecule type" value="Genomic_DNA"/>
</dbReference>
<keyword evidence="1" id="KW-0812">Transmembrane</keyword>
<keyword evidence="1" id="KW-0472">Membrane</keyword>
<accession>A0A2K1QFC2</accession>
<keyword evidence="1" id="KW-1133">Transmembrane helix</keyword>
<evidence type="ECO:0000256" key="1">
    <source>
        <dbReference type="SAM" id="Phobius"/>
    </source>
</evidence>
<proteinExistence type="predicted"/>
<reference evidence="2" key="1">
    <citation type="journal article" date="2006" name="Science">
        <title>The genome of black cottonwood, Populus trichocarpa (Torr. &amp; Gray).</title>
        <authorList>
            <person name="Tuskan G.A."/>
            <person name="Difazio S."/>
            <person name="Jansson S."/>
            <person name="Bohlmann J."/>
            <person name="Grigoriev I."/>
            <person name="Hellsten U."/>
            <person name="Putnam N."/>
            <person name="Ralph S."/>
            <person name="Rombauts S."/>
            <person name="Salamov A."/>
            <person name="Schein J."/>
            <person name="Sterck L."/>
            <person name="Aerts A."/>
            <person name="Bhalerao R.R."/>
            <person name="Bhalerao R.P."/>
            <person name="Blaudez D."/>
            <person name="Boerjan W."/>
            <person name="Brun A."/>
            <person name="Brunner A."/>
            <person name="Busov V."/>
            <person name="Campbell M."/>
            <person name="Carlson J."/>
            <person name="Chalot M."/>
            <person name="Chapman J."/>
            <person name="Chen G.L."/>
            <person name="Cooper D."/>
            <person name="Coutinho P.M."/>
            <person name="Couturier J."/>
            <person name="Covert S."/>
            <person name="Cronk Q."/>
            <person name="Cunningham R."/>
            <person name="Davis J."/>
            <person name="Degroeve S."/>
            <person name="Dejardin A."/>
            <person name="Depamphilis C."/>
            <person name="Detter J."/>
            <person name="Dirks B."/>
            <person name="Dubchak I."/>
            <person name="Duplessis S."/>
            <person name="Ehlting J."/>
            <person name="Ellis B."/>
            <person name="Gendler K."/>
            <person name="Goodstein D."/>
            <person name="Gribskov M."/>
            <person name="Grimwood J."/>
            <person name="Groover A."/>
            <person name="Gunter L."/>
            <person name="Hamberger B."/>
            <person name="Heinze B."/>
            <person name="Helariutta Y."/>
            <person name="Henrissat B."/>
            <person name="Holligan D."/>
            <person name="Holt R."/>
            <person name="Huang W."/>
            <person name="Islam-Faridi N."/>
            <person name="Jones S."/>
            <person name="Jones-Rhoades M."/>
            <person name="Jorgensen R."/>
            <person name="Joshi C."/>
            <person name="Kangasjarvi J."/>
            <person name="Karlsson J."/>
            <person name="Kelleher C."/>
            <person name="Kirkpatrick R."/>
            <person name="Kirst M."/>
            <person name="Kohler A."/>
            <person name="Kalluri U."/>
            <person name="Larimer F."/>
            <person name="Leebens-Mack J."/>
            <person name="Leple J.C."/>
            <person name="Locascio P."/>
            <person name="Lou Y."/>
            <person name="Lucas S."/>
            <person name="Martin F."/>
            <person name="Montanini B."/>
            <person name="Napoli C."/>
            <person name="Nelson D.R."/>
            <person name="Nelson C."/>
            <person name="Nieminen K."/>
            <person name="Nilsson O."/>
            <person name="Pereda V."/>
            <person name="Peter G."/>
            <person name="Philippe R."/>
            <person name="Pilate G."/>
            <person name="Poliakov A."/>
            <person name="Razumovskaya J."/>
            <person name="Richardson P."/>
            <person name="Rinaldi C."/>
            <person name="Ritland K."/>
            <person name="Rouze P."/>
            <person name="Ryaboy D."/>
            <person name="Schmutz J."/>
            <person name="Schrader J."/>
            <person name="Segerman B."/>
            <person name="Shin H."/>
            <person name="Siddiqui A."/>
            <person name="Sterky F."/>
            <person name="Terry A."/>
            <person name="Tsai C.J."/>
            <person name="Uberbacher E."/>
            <person name="Unneberg P."/>
            <person name="Vahala J."/>
            <person name="Wall K."/>
            <person name="Wessler S."/>
            <person name="Yang G."/>
            <person name="Yin T."/>
            <person name="Douglas C."/>
            <person name="Marra M."/>
            <person name="Sandberg G."/>
            <person name="Van de Peer Y."/>
            <person name="Rokhsar D."/>
        </authorList>
    </citation>
    <scope>NUCLEOTIDE SEQUENCE [LARGE SCALE GENOMIC DNA]</scope>
    <source>
        <strain evidence="2">Nisqually-1</strain>
    </source>
</reference>
<name>A0A2K1QFC2_POPTR</name>
<sequence>MQVLDEALLGLPLCSSSSLLGLDFWWFICYRLFPFRMRISVAWGVGVLPGLGHQQSRHGWTVGGGF</sequence>
<reference evidence="2" key="2">
    <citation type="submission" date="2017-07" db="EMBL/GenBank/DDBJ databases">
        <title>WGS assembly of Populus trichocarpa.</title>
        <authorList>
            <person name="Tuskan G."/>
            <person name="Difazio S."/>
            <person name="Jansson S."/>
            <person name="Bohlmann J."/>
            <person name="Grigoriev I."/>
            <person name="Hellsten U."/>
            <person name="Putnam N."/>
            <person name="Ralph S."/>
            <person name="Rombauts S."/>
            <person name="Salamov A."/>
            <person name="Schein J."/>
            <person name="Sterck L."/>
            <person name="Aerts A."/>
            <person name="Bhalerao R."/>
            <person name="Bhalerao R."/>
            <person name="Blaudez D."/>
            <person name="Boerjan W."/>
            <person name="Brun A."/>
            <person name="Brunner A."/>
            <person name="Busov V."/>
            <person name="Campbell M."/>
            <person name="Carlson J."/>
            <person name="Chalot M."/>
            <person name="Chapman J."/>
            <person name="Chen G."/>
            <person name="Cooper D."/>
            <person name="Coutinho P."/>
            <person name="Couturier J."/>
            <person name="Covert S."/>
            <person name="Cronk Q."/>
            <person name="Cunningham R."/>
            <person name="Davis J."/>
            <person name="Degroeve S."/>
            <person name="Dejardin A."/>
            <person name="Depamphilis C."/>
            <person name="Detter J."/>
            <person name="Dirks B."/>
            <person name="Dubchak I."/>
            <person name="Duplessis S."/>
            <person name="Ehlting J."/>
            <person name="Ellis B."/>
            <person name="Gendler K."/>
            <person name="Goodstein D."/>
            <person name="Gribskov M."/>
            <person name="Grimwood J."/>
            <person name="Groover A."/>
            <person name="Gunter L."/>
            <person name="Hamberger B."/>
            <person name="Heinze B."/>
            <person name="Helariutta Y."/>
            <person name="Henrissat B."/>
            <person name="Holligan D."/>
            <person name="Holt R."/>
            <person name="Huang W."/>
            <person name="Islam-Faridi N."/>
            <person name="Jones S."/>
            <person name="Jones-Rhoades M."/>
            <person name="Jorgensen R."/>
            <person name="Joshi C."/>
            <person name="Kangasjarvi J."/>
            <person name="Karlsson J."/>
            <person name="Kelleher C."/>
            <person name="Kirkpatrick R."/>
            <person name="Kirst M."/>
            <person name="Kohler A."/>
            <person name="Kalluri U."/>
            <person name="Larimer F."/>
            <person name="Leebens-Mack J."/>
            <person name="Leple J."/>
            <person name="Locascio P."/>
            <person name="Lou Y."/>
            <person name="Lucas S."/>
            <person name="Martin F."/>
            <person name="Montanini B."/>
            <person name="Napoli C."/>
            <person name="Nelson D."/>
            <person name="Nelson C."/>
            <person name="Nieminen K."/>
            <person name="Nilsson O."/>
            <person name="Pereda V."/>
            <person name="Peter G."/>
            <person name="Philippe R."/>
            <person name="Pilate G."/>
            <person name="Poliakov A."/>
            <person name="Razumovskaya J."/>
            <person name="Richardson P."/>
            <person name="Rinaldi C."/>
            <person name="Ritland K."/>
            <person name="Rouze P."/>
            <person name="Ryaboy D."/>
            <person name="Schmutz J."/>
            <person name="Schrader J."/>
            <person name="Segerman B."/>
            <person name="Shin H."/>
            <person name="Siddiqui A."/>
            <person name="Sterky F."/>
            <person name="Terry A."/>
            <person name="Tsai C."/>
            <person name="Uberbacher E."/>
            <person name="Unneberg P."/>
            <person name="Vahala J."/>
            <person name="Wall K."/>
            <person name="Wessler S."/>
            <person name="Yang G."/>
            <person name="Yin T."/>
            <person name="Douglas C."/>
            <person name="Marra M."/>
            <person name="Sandberg G."/>
            <person name="Van De Peer Y."/>
            <person name="Rokhsar D."/>
        </authorList>
    </citation>
    <scope>NUCLEOTIDE SEQUENCE</scope>
    <source>
        <strain evidence="2">Nisqually-1</strain>
    </source>
</reference>
<dbReference type="AlphaFoldDB" id="A0A2K1QFC2"/>
<gene>
    <name evidence="2" type="ORF">POPTR_T182000</name>
</gene>
<feature type="transmembrane region" description="Helical" evidence="1">
    <location>
        <begin position="6"/>
        <end position="28"/>
    </location>
</feature>
<dbReference type="InParanoid" id="A0A2K1QFC2"/>
<evidence type="ECO:0000313" key="2">
    <source>
        <dbReference type="EMBL" id="PNS13730.1"/>
    </source>
</evidence>
<protein>
    <submittedName>
        <fullName evidence="2">Uncharacterized protein</fullName>
    </submittedName>
</protein>
<organism evidence="2">
    <name type="scientific">Populus trichocarpa</name>
    <name type="common">Western balsam poplar</name>
    <name type="synonym">Populus balsamifera subsp. trichocarpa</name>
    <dbReference type="NCBI Taxonomy" id="3694"/>
    <lineage>
        <taxon>Eukaryota</taxon>
        <taxon>Viridiplantae</taxon>
        <taxon>Streptophyta</taxon>
        <taxon>Embryophyta</taxon>
        <taxon>Tracheophyta</taxon>
        <taxon>Spermatophyta</taxon>
        <taxon>Magnoliopsida</taxon>
        <taxon>eudicotyledons</taxon>
        <taxon>Gunneridae</taxon>
        <taxon>Pentapetalae</taxon>
        <taxon>rosids</taxon>
        <taxon>fabids</taxon>
        <taxon>Malpighiales</taxon>
        <taxon>Salicaceae</taxon>
        <taxon>Saliceae</taxon>
        <taxon>Populus</taxon>
    </lineage>
</organism>